<evidence type="ECO:0000256" key="2">
    <source>
        <dbReference type="SAM" id="SignalP"/>
    </source>
</evidence>
<evidence type="ECO:0000313" key="3">
    <source>
        <dbReference type="EMBL" id="KAH7031026.1"/>
    </source>
</evidence>
<proteinExistence type="predicted"/>
<name>A0A9P8Y8Q1_9PEZI</name>
<evidence type="ECO:0000256" key="1">
    <source>
        <dbReference type="SAM" id="Phobius"/>
    </source>
</evidence>
<dbReference type="AlphaFoldDB" id="A0A9P8Y8Q1"/>
<keyword evidence="1" id="KW-1133">Transmembrane helix</keyword>
<dbReference type="EMBL" id="JAGTJQ010000005">
    <property type="protein sequence ID" value="KAH7031026.1"/>
    <property type="molecule type" value="Genomic_DNA"/>
</dbReference>
<keyword evidence="4" id="KW-1185">Reference proteome</keyword>
<dbReference type="Proteomes" id="UP000756346">
    <property type="component" value="Unassembled WGS sequence"/>
</dbReference>
<feature type="signal peptide" evidence="2">
    <location>
        <begin position="1"/>
        <end position="16"/>
    </location>
</feature>
<keyword evidence="1" id="KW-0472">Membrane</keyword>
<reference evidence="3" key="1">
    <citation type="journal article" date="2021" name="Nat. Commun.">
        <title>Genetic determinants of endophytism in the Arabidopsis root mycobiome.</title>
        <authorList>
            <person name="Mesny F."/>
            <person name="Miyauchi S."/>
            <person name="Thiergart T."/>
            <person name="Pickel B."/>
            <person name="Atanasova L."/>
            <person name="Karlsson M."/>
            <person name="Huettel B."/>
            <person name="Barry K.W."/>
            <person name="Haridas S."/>
            <person name="Chen C."/>
            <person name="Bauer D."/>
            <person name="Andreopoulos W."/>
            <person name="Pangilinan J."/>
            <person name="LaButti K."/>
            <person name="Riley R."/>
            <person name="Lipzen A."/>
            <person name="Clum A."/>
            <person name="Drula E."/>
            <person name="Henrissat B."/>
            <person name="Kohler A."/>
            <person name="Grigoriev I.V."/>
            <person name="Martin F.M."/>
            <person name="Hacquard S."/>
        </authorList>
    </citation>
    <scope>NUCLEOTIDE SEQUENCE</scope>
    <source>
        <strain evidence="3">MPI-CAGE-CH-0230</strain>
    </source>
</reference>
<comment type="caution">
    <text evidence="3">The sequence shown here is derived from an EMBL/GenBank/DDBJ whole genome shotgun (WGS) entry which is preliminary data.</text>
</comment>
<evidence type="ECO:0000313" key="4">
    <source>
        <dbReference type="Proteomes" id="UP000756346"/>
    </source>
</evidence>
<organism evidence="3 4">
    <name type="scientific">Microdochium trichocladiopsis</name>
    <dbReference type="NCBI Taxonomy" id="1682393"/>
    <lineage>
        <taxon>Eukaryota</taxon>
        <taxon>Fungi</taxon>
        <taxon>Dikarya</taxon>
        <taxon>Ascomycota</taxon>
        <taxon>Pezizomycotina</taxon>
        <taxon>Sordariomycetes</taxon>
        <taxon>Xylariomycetidae</taxon>
        <taxon>Xylariales</taxon>
        <taxon>Microdochiaceae</taxon>
        <taxon>Microdochium</taxon>
    </lineage>
</organism>
<feature type="transmembrane region" description="Helical" evidence="1">
    <location>
        <begin position="128"/>
        <end position="151"/>
    </location>
</feature>
<dbReference type="RefSeq" id="XP_046012706.1">
    <property type="nucleotide sequence ID" value="XM_046160977.1"/>
</dbReference>
<gene>
    <name evidence="3" type="ORF">B0I36DRAFT_383901</name>
</gene>
<sequence>MLFLLPFLFLLAGVHGQSLGEPKQALELEINIGTITVALVDPGTNLPGGGLTTSSVTATPTSAAVLPPFFCPNHTMTDKPHATGLFGTPGTIGITTGSIPSSSTPAPSATVTAPSFPTLDLPVISEGAYMASVVWSTASVIVGGALFFFICF</sequence>
<feature type="chain" id="PRO_5040295658" evidence="2">
    <location>
        <begin position="17"/>
        <end position="152"/>
    </location>
</feature>
<keyword evidence="1" id="KW-0812">Transmembrane</keyword>
<dbReference type="GeneID" id="70190523"/>
<protein>
    <submittedName>
        <fullName evidence="3">Uncharacterized protein</fullName>
    </submittedName>
</protein>
<keyword evidence="2" id="KW-0732">Signal</keyword>
<accession>A0A9P8Y8Q1</accession>